<evidence type="ECO:0000313" key="4">
    <source>
        <dbReference type="Proteomes" id="UP000516957"/>
    </source>
</evidence>
<proteinExistence type="predicted"/>
<dbReference type="PANTHER" id="PTHR43058">
    <property type="entry name" value="SLR0655 PROTEIN"/>
    <property type="match status" value="1"/>
</dbReference>
<dbReference type="RefSeq" id="WP_179614781.1">
    <property type="nucleotide sequence ID" value="NZ_CP059163.1"/>
</dbReference>
<reference evidence="3 4" key="1">
    <citation type="submission" date="2020-07" db="EMBL/GenBank/DDBJ databases">
        <title>Sequencing the genomes of 1000 actinobacteria strains.</title>
        <authorList>
            <person name="Klenk H.-P."/>
        </authorList>
    </citation>
    <scope>NUCLEOTIDE SEQUENCE [LARGE SCALE GENOMIC DNA]</scope>
    <source>
        <strain evidence="3 4">DSM 18965</strain>
    </source>
</reference>
<dbReference type="Gene3D" id="2.170.150.40">
    <property type="entry name" value="Domain of unknown function (DUF427)"/>
    <property type="match status" value="1"/>
</dbReference>
<evidence type="ECO:0000313" key="3">
    <source>
        <dbReference type="EMBL" id="NYD56946.1"/>
    </source>
</evidence>
<sequence>MRPRPEKPGPGQESVWDYPRPPALEESSESIEVELGGVVVARTTRSWRVLETSHPPTYYLPREAFAEGVLRPTDGSSACEWKGYAAYFDLVGGPGPDGTPVVAPRAAWTYPAPTPAFAALADAVAVTPLAVDACRVDGEVVVAQEGGFYGGWITSRVVGPFKGIPGSWGW</sequence>
<dbReference type="Pfam" id="PF04248">
    <property type="entry name" value="NTP_transf_9"/>
    <property type="match status" value="1"/>
</dbReference>
<evidence type="ECO:0000256" key="1">
    <source>
        <dbReference type="SAM" id="MobiDB-lite"/>
    </source>
</evidence>
<protein>
    <submittedName>
        <fullName evidence="3">Uncharacterized protein (DUF427 family)</fullName>
    </submittedName>
</protein>
<evidence type="ECO:0000259" key="2">
    <source>
        <dbReference type="Pfam" id="PF04248"/>
    </source>
</evidence>
<comment type="caution">
    <text evidence="3">The sequence shown here is derived from an EMBL/GenBank/DDBJ whole genome shotgun (WGS) entry which is preliminary data.</text>
</comment>
<dbReference type="PANTHER" id="PTHR43058:SF1">
    <property type="entry name" value="DUF427 DOMAIN-CONTAINING PROTEIN"/>
    <property type="match status" value="1"/>
</dbReference>
<gene>
    <name evidence="3" type="ORF">BKA08_001184</name>
</gene>
<accession>A0A7Y9JQ83</accession>
<dbReference type="Proteomes" id="UP000516957">
    <property type="component" value="Unassembled WGS sequence"/>
</dbReference>
<dbReference type="EMBL" id="JACCBE010000001">
    <property type="protein sequence ID" value="NYD56946.1"/>
    <property type="molecule type" value="Genomic_DNA"/>
</dbReference>
<dbReference type="AlphaFoldDB" id="A0A7Y9JQ83"/>
<dbReference type="InterPro" id="IPR007361">
    <property type="entry name" value="DUF427"/>
</dbReference>
<dbReference type="InterPro" id="IPR038694">
    <property type="entry name" value="DUF427_sf"/>
</dbReference>
<name>A0A7Y9JQ83_9ACTN</name>
<keyword evidence="4" id="KW-1185">Reference proteome</keyword>
<feature type="region of interest" description="Disordered" evidence="1">
    <location>
        <begin position="1"/>
        <end position="29"/>
    </location>
</feature>
<organism evidence="3 4">
    <name type="scientific">Nocardioides marinisabuli</name>
    <dbReference type="NCBI Taxonomy" id="419476"/>
    <lineage>
        <taxon>Bacteria</taxon>
        <taxon>Bacillati</taxon>
        <taxon>Actinomycetota</taxon>
        <taxon>Actinomycetes</taxon>
        <taxon>Propionibacteriales</taxon>
        <taxon>Nocardioidaceae</taxon>
        <taxon>Nocardioides</taxon>
    </lineage>
</organism>
<feature type="domain" description="DUF427" evidence="2">
    <location>
        <begin position="31"/>
        <end position="127"/>
    </location>
</feature>